<dbReference type="Gene3D" id="3.30.1330.40">
    <property type="entry name" value="RutC-like"/>
    <property type="match status" value="1"/>
</dbReference>
<dbReference type="RefSeq" id="WP_144228440.1">
    <property type="nucleotide sequence ID" value="NZ_CBCRVV010000001.1"/>
</dbReference>
<evidence type="ECO:0000313" key="2">
    <source>
        <dbReference type="EMBL" id="TSJ78099.1"/>
    </source>
</evidence>
<sequence length="278" mass="30160">MPVIAGEVDETIFSGLTKLPSRDGFRLFERDGLLIGAIDEVAEIDLAAQAHRLYRSLLILAEGRRLARVWNYVPRINEPDAAGLENYRAFCRGRSLAFEERLGEGYAEHLPAASAVGGVDGRLTVIFAATHGAPAHVENPEQTPAYEYPIEHGPRAPSFARATQVTEAGNRYVFISGTAAIKGHATMATDDLAGQIACTLDNLRIISRACGLGERFGANEEWSRHFKIYLRHPGDYPAAAEALAGVLFSAADRVTWLKSDICRSALLIEIEATLVASA</sequence>
<dbReference type="InterPro" id="IPR035959">
    <property type="entry name" value="RutC-like_sf"/>
</dbReference>
<proteinExistence type="predicted"/>
<dbReference type="AlphaFoldDB" id="A0A556QN96"/>
<name>A0A556QN96_9BACT</name>
<dbReference type="Proteomes" id="UP000315648">
    <property type="component" value="Unassembled WGS sequence"/>
</dbReference>
<evidence type="ECO:0000313" key="3">
    <source>
        <dbReference type="Proteomes" id="UP000315648"/>
    </source>
</evidence>
<evidence type="ECO:0000259" key="1">
    <source>
        <dbReference type="Pfam" id="PF21168"/>
    </source>
</evidence>
<dbReference type="InterPro" id="IPR049368">
    <property type="entry name" value="FkbO_Hyg5-like_N"/>
</dbReference>
<protein>
    <recommendedName>
        <fullName evidence="1">Chorismatase FkbO/Hyg5-like N-terminal domain-containing protein</fullName>
    </recommendedName>
</protein>
<organism evidence="2 3">
    <name type="scientific">Rariglobus hedericola</name>
    <dbReference type="NCBI Taxonomy" id="2597822"/>
    <lineage>
        <taxon>Bacteria</taxon>
        <taxon>Pseudomonadati</taxon>
        <taxon>Verrucomicrobiota</taxon>
        <taxon>Opitutia</taxon>
        <taxon>Opitutales</taxon>
        <taxon>Opitutaceae</taxon>
        <taxon>Rariglobus</taxon>
    </lineage>
</organism>
<dbReference type="Pfam" id="PF21168">
    <property type="entry name" value="FkbO_Hyg5-like_N"/>
    <property type="match status" value="1"/>
</dbReference>
<comment type="caution">
    <text evidence="2">The sequence shown here is derived from an EMBL/GenBank/DDBJ whole genome shotgun (WGS) entry which is preliminary data.</text>
</comment>
<dbReference type="OrthoDB" id="1114505at2"/>
<dbReference type="SUPFAM" id="SSF55298">
    <property type="entry name" value="YjgF-like"/>
    <property type="match status" value="1"/>
</dbReference>
<gene>
    <name evidence="2" type="ORF">FPL22_01955</name>
</gene>
<feature type="domain" description="Chorismatase FkbO/Hyg5-like N-terminal" evidence="1">
    <location>
        <begin position="25"/>
        <end position="129"/>
    </location>
</feature>
<keyword evidence="3" id="KW-1185">Reference proteome</keyword>
<accession>A0A556QN96</accession>
<dbReference type="EMBL" id="VMBG01000001">
    <property type="protein sequence ID" value="TSJ78099.1"/>
    <property type="molecule type" value="Genomic_DNA"/>
</dbReference>
<reference evidence="2 3" key="1">
    <citation type="submission" date="2019-07" db="EMBL/GenBank/DDBJ databases">
        <title>Description of 53C-WASEF.</title>
        <authorList>
            <person name="Pitt A."/>
            <person name="Hahn M.W."/>
        </authorList>
    </citation>
    <scope>NUCLEOTIDE SEQUENCE [LARGE SCALE GENOMIC DNA]</scope>
    <source>
        <strain evidence="2 3">53C-WASEF</strain>
    </source>
</reference>